<dbReference type="Gene3D" id="3.30.430.20">
    <property type="entry name" value="Gnk2 domain, C-X8-C-X2-C motif"/>
    <property type="match status" value="2"/>
</dbReference>
<feature type="domain" description="Gnk2-homologous" evidence="20">
    <location>
        <begin position="142"/>
        <end position="245"/>
    </location>
</feature>
<dbReference type="Pfam" id="PF00069">
    <property type="entry name" value="Pkinase"/>
    <property type="match status" value="1"/>
</dbReference>
<evidence type="ECO:0000256" key="16">
    <source>
        <dbReference type="ARBA" id="ARBA00047951"/>
    </source>
</evidence>
<evidence type="ECO:0000256" key="7">
    <source>
        <dbReference type="ARBA" id="ARBA00022737"/>
    </source>
</evidence>
<dbReference type="GO" id="GO:0016020">
    <property type="term" value="C:membrane"/>
    <property type="evidence" value="ECO:0007669"/>
    <property type="project" value="UniProtKB-SubCell"/>
</dbReference>
<dbReference type="PROSITE" id="PS00108">
    <property type="entry name" value="PROTEIN_KINASE_ST"/>
    <property type="match status" value="1"/>
</dbReference>
<feature type="domain" description="Gnk2-homologous" evidence="20">
    <location>
        <begin position="30"/>
        <end position="135"/>
    </location>
</feature>
<dbReference type="AlphaFoldDB" id="A0A061E6F1"/>
<dbReference type="PROSITE" id="PS51473">
    <property type="entry name" value="GNK2"/>
    <property type="match status" value="2"/>
</dbReference>
<protein>
    <submittedName>
        <fullName evidence="21">Cysteine-rich RLK 3 isoform 2</fullName>
    </submittedName>
</protein>
<dbReference type="InterPro" id="IPR052059">
    <property type="entry name" value="CR_Ser/Thr_kinase"/>
</dbReference>
<reference evidence="21 22" key="1">
    <citation type="journal article" date="2013" name="Genome Biol.">
        <title>The genome sequence of the most widely cultivated cacao type and its use to identify candidate genes regulating pod color.</title>
        <authorList>
            <person name="Motamayor J.C."/>
            <person name="Mockaitis K."/>
            <person name="Schmutz J."/>
            <person name="Haiminen N."/>
            <person name="Iii D.L."/>
            <person name="Cornejo O."/>
            <person name="Findley S.D."/>
            <person name="Zheng P."/>
            <person name="Utro F."/>
            <person name="Royaert S."/>
            <person name="Saski C."/>
            <person name="Jenkins J."/>
            <person name="Podicheti R."/>
            <person name="Zhao M."/>
            <person name="Scheffler B.E."/>
            <person name="Stack J.C."/>
            <person name="Feltus F.A."/>
            <person name="Mustiga G.M."/>
            <person name="Amores F."/>
            <person name="Phillips W."/>
            <person name="Marelli J.P."/>
            <person name="May G.D."/>
            <person name="Shapiro H."/>
            <person name="Ma J."/>
            <person name="Bustamante C.D."/>
            <person name="Schnell R.J."/>
            <person name="Main D."/>
            <person name="Gilbert D."/>
            <person name="Parida L."/>
            <person name="Kuhn D.N."/>
        </authorList>
    </citation>
    <scope>NUCLEOTIDE SEQUENCE [LARGE SCALE GENOMIC DNA]</scope>
    <source>
        <strain evidence="22">cv. Matina 1-6</strain>
    </source>
</reference>
<keyword evidence="2" id="KW-0723">Serine/threonine-protein kinase</keyword>
<name>A0A061E6F1_THECC</name>
<evidence type="ECO:0000259" key="19">
    <source>
        <dbReference type="PROSITE" id="PS50011"/>
    </source>
</evidence>
<dbReference type="Gramene" id="EOY00551">
    <property type="protein sequence ID" value="EOY00551"/>
    <property type="gene ID" value="TCM_010442"/>
</dbReference>
<dbReference type="FunFam" id="3.30.430.20:FF:000015">
    <property type="entry name" value="Cysteine-rich receptor-like protein kinase 3"/>
    <property type="match status" value="1"/>
</dbReference>
<dbReference type="Pfam" id="PF01657">
    <property type="entry name" value="Stress-antifung"/>
    <property type="match status" value="2"/>
</dbReference>
<keyword evidence="10" id="KW-0067">ATP-binding</keyword>
<comment type="subcellular location">
    <subcellularLocation>
        <location evidence="1">Membrane</location>
        <topology evidence="1">Single-pass membrane protein</topology>
    </subcellularLocation>
</comment>
<keyword evidence="8" id="KW-0547">Nucleotide-binding</keyword>
<dbReference type="GO" id="GO:0004674">
    <property type="term" value="F:protein serine/threonine kinase activity"/>
    <property type="evidence" value="ECO:0007669"/>
    <property type="project" value="UniProtKB-KW"/>
</dbReference>
<evidence type="ECO:0000256" key="8">
    <source>
        <dbReference type="ARBA" id="ARBA00022741"/>
    </source>
</evidence>
<dbReference type="InterPro" id="IPR011009">
    <property type="entry name" value="Kinase-like_dom_sf"/>
</dbReference>
<evidence type="ECO:0000313" key="22">
    <source>
        <dbReference type="Proteomes" id="UP000026915"/>
    </source>
</evidence>
<sequence>MNQFLFFFLIFFFFFSLFAKLSLSDPRATEAALVCTNRTASTTERQTFISNYLAVMDAVTPLIVQQRFAAVVNGTGDTKVFGYGECMKDLDQSDCNVCFAQCKTQILRCLPFQLVTRGGRLFYDGCYLRYDDYNFFSESLSEGDRTVCNTSDAASSNQTVFRDYVLQLVRNLSVEAPKNDGFFVGSVSRGNVSVYGLAQCWELVNKSACESCLANAVSRIRSCLPKEEGRALNAGCYLRYSTEKFYYNSTAPPVIGNRVKKDAEPLRWEARFKIVLGTAEGLAYLHEESKLRIIHRDIKLSNVLLDEDLIPKIADFGLARLFPEDKTHISTAVAGTLGYMAPEYVVCGKLSEKVDVYSFGVLVIEVICGKRNKFSEDSVSILHMVWNHYEVDKLCEAVDPIIEDNFLKEASRLLKIGLLCVQAYAEMRPSMSTVVQMLTDDAHEIPQPTQPPFLNSSSTEVSQNIASETYNSQPESYTQCSGNSMTQSMIEPR</sequence>
<keyword evidence="5" id="KW-0812">Transmembrane</keyword>
<evidence type="ECO:0000313" key="21">
    <source>
        <dbReference type="EMBL" id="EOY00551.1"/>
    </source>
</evidence>
<comment type="catalytic activity">
    <reaction evidence="16">
        <text>L-threonyl-[protein] + ATP = O-phospho-L-threonyl-[protein] + ADP + H(+)</text>
        <dbReference type="Rhea" id="RHEA:46608"/>
        <dbReference type="Rhea" id="RHEA-COMP:11060"/>
        <dbReference type="Rhea" id="RHEA-COMP:11605"/>
        <dbReference type="ChEBI" id="CHEBI:15378"/>
        <dbReference type="ChEBI" id="CHEBI:30013"/>
        <dbReference type="ChEBI" id="CHEBI:30616"/>
        <dbReference type="ChEBI" id="CHEBI:61977"/>
        <dbReference type="ChEBI" id="CHEBI:456216"/>
    </reaction>
</comment>
<feature type="domain" description="Protein kinase" evidence="19">
    <location>
        <begin position="112"/>
        <end position="454"/>
    </location>
</feature>
<accession>A0A061E6F1</accession>
<feature type="signal peptide" evidence="18">
    <location>
        <begin position="1"/>
        <end position="24"/>
    </location>
</feature>
<keyword evidence="9" id="KW-0418">Kinase</keyword>
<evidence type="ECO:0000256" key="5">
    <source>
        <dbReference type="ARBA" id="ARBA00022692"/>
    </source>
</evidence>
<evidence type="ECO:0000256" key="1">
    <source>
        <dbReference type="ARBA" id="ARBA00004167"/>
    </source>
</evidence>
<evidence type="ECO:0000256" key="2">
    <source>
        <dbReference type="ARBA" id="ARBA00022527"/>
    </source>
</evidence>
<dbReference type="FunFam" id="1.10.510.10:FF:000336">
    <property type="entry name" value="Cysteine-rich receptor-like protein kinase 2"/>
    <property type="match status" value="1"/>
</dbReference>
<dbReference type="InterPro" id="IPR038408">
    <property type="entry name" value="GNK2_sf"/>
</dbReference>
<dbReference type="FunFam" id="3.30.430.20:FF:000005">
    <property type="entry name" value="Cysteine-rich receptor-like protein kinase 2"/>
    <property type="match status" value="1"/>
</dbReference>
<keyword evidence="6 18" id="KW-0732">Signal</keyword>
<dbReference type="SMART" id="SM00220">
    <property type="entry name" value="S_TKc"/>
    <property type="match status" value="1"/>
</dbReference>
<keyword evidence="12" id="KW-0472">Membrane</keyword>
<keyword evidence="7" id="KW-0677">Repeat</keyword>
<keyword evidence="22" id="KW-1185">Reference proteome</keyword>
<evidence type="ECO:0000256" key="10">
    <source>
        <dbReference type="ARBA" id="ARBA00022840"/>
    </source>
</evidence>
<dbReference type="InterPro" id="IPR000719">
    <property type="entry name" value="Prot_kinase_dom"/>
</dbReference>
<dbReference type="Gene3D" id="1.10.510.10">
    <property type="entry name" value="Transferase(Phosphotransferase) domain 1"/>
    <property type="match status" value="1"/>
</dbReference>
<evidence type="ECO:0000256" key="17">
    <source>
        <dbReference type="SAM" id="MobiDB-lite"/>
    </source>
</evidence>
<keyword evidence="13" id="KW-0675">Receptor</keyword>
<keyword evidence="3" id="KW-0597">Phosphoprotein</keyword>
<evidence type="ECO:0000256" key="9">
    <source>
        <dbReference type="ARBA" id="ARBA00022777"/>
    </source>
</evidence>
<evidence type="ECO:0000256" key="4">
    <source>
        <dbReference type="ARBA" id="ARBA00022679"/>
    </source>
</evidence>
<evidence type="ECO:0000259" key="20">
    <source>
        <dbReference type="PROSITE" id="PS51473"/>
    </source>
</evidence>
<feature type="chain" id="PRO_5001600905" evidence="18">
    <location>
        <begin position="25"/>
        <end position="493"/>
    </location>
</feature>
<evidence type="ECO:0000256" key="6">
    <source>
        <dbReference type="ARBA" id="ARBA00022729"/>
    </source>
</evidence>
<comment type="catalytic activity">
    <reaction evidence="15">
        <text>L-seryl-[protein] + ATP = O-phospho-L-seryl-[protein] + ADP + H(+)</text>
        <dbReference type="Rhea" id="RHEA:17989"/>
        <dbReference type="Rhea" id="RHEA-COMP:9863"/>
        <dbReference type="Rhea" id="RHEA-COMP:11604"/>
        <dbReference type="ChEBI" id="CHEBI:15378"/>
        <dbReference type="ChEBI" id="CHEBI:29999"/>
        <dbReference type="ChEBI" id="CHEBI:30616"/>
        <dbReference type="ChEBI" id="CHEBI:83421"/>
        <dbReference type="ChEBI" id="CHEBI:456216"/>
    </reaction>
</comment>
<gene>
    <name evidence="21" type="ORF">TCM_010442</name>
</gene>
<evidence type="ECO:0000256" key="11">
    <source>
        <dbReference type="ARBA" id="ARBA00022989"/>
    </source>
</evidence>
<evidence type="ECO:0000256" key="13">
    <source>
        <dbReference type="ARBA" id="ARBA00023170"/>
    </source>
</evidence>
<feature type="region of interest" description="Disordered" evidence="17">
    <location>
        <begin position="469"/>
        <end position="493"/>
    </location>
</feature>
<evidence type="ECO:0000256" key="3">
    <source>
        <dbReference type="ARBA" id="ARBA00022553"/>
    </source>
</evidence>
<dbReference type="SUPFAM" id="SSF56112">
    <property type="entry name" value="Protein kinase-like (PK-like)"/>
    <property type="match status" value="1"/>
</dbReference>
<dbReference type="Proteomes" id="UP000026915">
    <property type="component" value="Chromosome 2"/>
</dbReference>
<dbReference type="InterPro" id="IPR008271">
    <property type="entry name" value="Ser/Thr_kinase_AS"/>
</dbReference>
<dbReference type="PANTHER" id="PTHR47973">
    <property type="entry name" value="CYSTEINE-RICH RECEPTOR-LIKE PROTEIN KINASE 3"/>
    <property type="match status" value="1"/>
</dbReference>
<keyword evidence="4" id="KW-0808">Transferase</keyword>
<dbReference type="CDD" id="cd23509">
    <property type="entry name" value="Gnk2-like"/>
    <property type="match status" value="2"/>
</dbReference>
<evidence type="ECO:0000256" key="15">
    <source>
        <dbReference type="ARBA" id="ARBA00047558"/>
    </source>
</evidence>
<dbReference type="GO" id="GO:0005524">
    <property type="term" value="F:ATP binding"/>
    <property type="evidence" value="ECO:0007669"/>
    <property type="project" value="UniProtKB-KW"/>
</dbReference>
<evidence type="ECO:0000256" key="18">
    <source>
        <dbReference type="SAM" id="SignalP"/>
    </source>
</evidence>
<keyword evidence="14" id="KW-0325">Glycoprotein</keyword>
<proteinExistence type="predicted"/>
<keyword evidence="11" id="KW-1133">Transmembrane helix</keyword>
<dbReference type="PROSITE" id="PS50011">
    <property type="entry name" value="PROTEIN_KINASE_DOM"/>
    <property type="match status" value="1"/>
</dbReference>
<dbReference type="EMBL" id="CM001880">
    <property type="protein sequence ID" value="EOY00551.1"/>
    <property type="molecule type" value="Genomic_DNA"/>
</dbReference>
<organism evidence="21 22">
    <name type="scientific">Theobroma cacao</name>
    <name type="common">Cacao</name>
    <name type="synonym">Cocoa</name>
    <dbReference type="NCBI Taxonomy" id="3641"/>
    <lineage>
        <taxon>Eukaryota</taxon>
        <taxon>Viridiplantae</taxon>
        <taxon>Streptophyta</taxon>
        <taxon>Embryophyta</taxon>
        <taxon>Tracheophyta</taxon>
        <taxon>Spermatophyta</taxon>
        <taxon>Magnoliopsida</taxon>
        <taxon>eudicotyledons</taxon>
        <taxon>Gunneridae</taxon>
        <taxon>Pentapetalae</taxon>
        <taxon>rosids</taxon>
        <taxon>malvids</taxon>
        <taxon>Malvales</taxon>
        <taxon>Malvaceae</taxon>
        <taxon>Byttnerioideae</taxon>
        <taxon>Theobroma</taxon>
    </lineage>
</organism>
<dbReference type="InterPro" id="IPR002902">
    <property type="entry name" value="GNK2"/>
</dbReference>
<evidence type="ECO:0000256" key="12">
    <source>
        <dbReference type="ARBA" id="ARBA00023136"/>
    </source>
</evidence>
<evidence type="ECO:0000256" key="14">
    <source>
        <dbReference type="ARBA" id="ARBA00023180"/>
    </source>
</evidence>